<organism evidence="1 2">
    <name type="scientific">Liquorilactobacillus uvarum DSM 19971</name>
    <dbReference type="NCBI Taxonomy" id="1423812"/>
    <lineage>
        <taxon>Bacteria</taxon>
        <taxon>Bacillati</taxon>
        <taxon>Bacillota</taxon>
        <taxon>Bacilli</taxon>
        <taxon>Lactobacillales</taxon>
        <taxon>Lactobacillaceae</taxon>
        <taxon>Liquorilactobacillus</taxon>
    </lineage>
</organism>
<gene>
    <name evidence="1" type="ORF">FD20_GL001600</name>
</gene>
<name>A0A0R1Q114_9LACO</name>
<dbReference type="Proteomes" id="UP000051155">
    <property type="component" value="Unassembled WGS sequence"/>
</dbReference>
<evidence type="ECO:0000313" key="1">
    <source>
        <dbReference type="EMBL" id="KRL38400.1"/>
    </source>
</evidence>
<dbReference type="OrthoDB" id="2311953at2"/>
<proteinExistence type="predicted"/>
<reference evidence="1 2" key="1">
    <citation type="journal article" date="2015" name="Genome Announc.">
        <title>Expanding the biotechnology potential of lactobacilli through comparative genomics of 213 strains and associated genera.</title>
        <authorList>
            <person name="Sun Z."/>
            <person name="Harris H.M."/>
            <person name="McCann A."/>
            <person name="Guo C."/>
            <person name="Argimon S."/>
            <person name="Zhang W."/>
            <person name="Yang X."/>
            <person name="Jeffery I.B."/>
            <person name="Cooney J.C."/>
            <person name="Kagawa T.F."/>
            <person name="Liu W."/>
            <person name="Song Y."/>
            <person name="Salvetti E."/>
            <person name="Wrobel A."/>
            <person name="Rasinkangas P."/>
            <person name="Parkhill J."/>
            <person name="Rea M.C."/>
            <person name="O'Sullivan O."/>
            <person name="Ritari J."/>
            <person name="Douillard F.P."/>
            <person name="Paul Ross R."/>
            <person name="Yang R."/>
            <person name="Briner A.E."/>
            <person name="Felis G.E."/>
            <person name="de Vos W.M."/>
            <person name="Barrangou R."/>
            <person name="Klaenhammer T.R."/>
            <person name="Caufield P.W."/>
            <person name="Cui Y."/>
            <person name="Zhang H."/>
            <person name="O'Toole P.W."/>
        </authorList>
    </citation>
    <scope>NUCLEOTIDE SEQUENCE [LARGE SCALE GENOMIC DNA]</scope>
    <source>
        <strain evidence="1 2">DSM 19971</strain>
    </source>
</reference>
<sequence length="107" mass="12803">MGGEEHSNRTDIVQQIKMLQKDIQIQQTELVQKYDEVNELYQLLEKRGSVSSVQKHFSEKVENEDGFEIKLQNNDKKIPAGPSKRALRELQKYKTPERIKWWKIFWK</sequence>
<dbReference type="RefSeq" id="WP_057736069.1">
    <property type="nucleotide sequence ID" value="NZ_AZEG01000004.1"/>
</dbReference>
<dbReference type="PATRIC" id="fig|1423812.3.peg.1708"/>
<keyword evidence="2" id="KW-1185">Reference proteome</keyword>
<dbReference type="STRING" id="1423812.FD20_GL001600"/>
<accession>A0A0R1Q114</accession>
<dbReference type="AlphaFoldDB" id="A0A0R1Q114"/>
<comment type="caution">
    <text evidence="1">The sequence shown here is derived from an EMBL/GenBank/DDBJ whole genome shotgun (WGS) entry which is preliminary data.</text>
</comment>
<dbReference type="EMBL" id="AZEG01000004">
    <property type="protein sequence ID" value="KRL38400.1"/>
    <property type="molecule type" value="Genomic_DNA"/>
</dbReference>
<evidence type="ECO:0000313" key="2">
    <source>
        <dbReference type="Proteomes" id="UP000051155"/>
    </source>
</evidence>
<protein>
    <submittedName>
        <fullName evidence="1">Uncharacterized protein</fullName>
    </submittedName>
</protein>